<comment type="function">
    <text evidence="28">E3 ubiquitin ligase.</text>
</comment>
<dbReference type="InterPro" id="IPR018000">
    <property type="entry name" value="Neurotransmitter_ion_chnl_CS"/>
</dbReference>
<dbReference type="FunFam" id="3.30.40.10:FF:000013">
    <property type="entry name" value="E3 ubiquitin-protein ligase MGRN1 isoform 1"/>
    <property type="match status" value="1"/>
</dbReference>
<feature type="transmembrane region" description="Helical" evidence="27">
    <location>
        <begin position="855"/>
        <end position="874"/>
    </location>
</feature>
<dbReference type="PANTHER" id="PTHR22996:SF1">
    <property type="entry name" value="E3 UBIQUITIN LIGASE RNF157"/>
    <property type="match status" value="1"/>
</dbReference>
<dbReference type="InterPro" id="IPR013083">
    <property type="entry name" value="Znf_RING/FYVE/PHD"/>
</dbReference>
<comment type="similarity">
    <text evidence="27">Belongs to the ligand-gated ion channel (TC 1.A.9) family.</text>
</comment>
<evidence type="ECO:0000256" key="1">
    <source>
        <dbReference type="ARBA" id="ARBA00000900"/>
    </source>
</evidence>
<feature type="compositionally biased region" description="Low complexity" evidence="29">
    <location>
        <begin position="512"/>
        <end position="529"/>
    </location>
</feature>
<dbReference type="InterPro" id="IPR006029">
    <property type="entry name" value="Neurotrans-gated_channel_TM"/>
</dbReference>
<dbReference type="Pfam" id="PF13920">
    <property type="entry name" value="zf-C3HC4_3"/>
    <property type="match status" value="1"/>
</dbReference>
<keyword evidence="6 28" id="KW-0479">Metal-binding</keyword>
<dbReference type="GO" id="GO:0045211">
    <property type="term" value="C:postsynaptic membrane"/>
    <property type="evidence" value="ECO:0007669"/>
    <property type="project" value="UniProtKB-SubCell"/>
</dbReference>
<keyword evidence="8 26" id="KW-0863">Zinc-finger</keyword>
<evidence type="ECO:0000256" key="2">
    <source>
        <dbReference type="ARBA" id="ARBA00022448"/>
    </source>
</evidence>
<evidence type="ECO:0000256" key="21">
    <source>
        <dbReference type="ARBA" id="ARBA00034104"/>
    </source>
</evidence>
<protein>
    <recommendedName>
        <fullName evidence="28">E3 ubiquitin-protein ligase</fullName>
        <ecNumber evidence="28">2.3.2.27</ecNumber>
    </recommendedName>
    <alternativeName>
        <fullName evidence="28">RING-type E3 ubiquitin transferase</fullName>
    </alternativeName>
</protein>
<keyword evidence="3" id="KW-1003">Cell membrane</keyword>
<evidence type="ECO:0000256" key="12">
    <source>
        <dbReference type="ARBA" id="ARBA00023018"/>
    </source>
</evidence>
<evidence type="ECO:0000256" key="26">
    <source>
        <dbReference type="PROSITE-ProRule" id="PRU00175"/>
    </source>
</evidence>
<feature type="region of interest" description="Disordered" evidence="29">
    <location>
        <begin position="382"/>
        <end position="448"/>
    </location>
</feature>
<proteinExistence type="inferred from homology"/>
<evidence type="ECO:0000256" key="16">
    <source>
        <dbReference type="ARBA" id="ARBA00023170"/>
    </source>
</evidence>
<dbReference type="Gene3D" id="1.20.58.390">
    <property type="entry name" value="Neurotransmitter-gated ion-channel transmembrane domain"/>
    <property type="match status" value="1"/>
</dbReference>
<dbReference type="Gene3D" id="3.30.40.10">
    <property type="entry name" value="Zinc/RING finger domain, C3HC4 (zinc finger)"/>
    <property type="match status" value="1"/>
</dbReference>
<dbReference type="SUPFAM" id="SSF90112">
    <property type="entry name" value="Neurotransmitter-gated ion-channel transmembrane pore"/>
    <property type="match status" value="1"/>
</dbReference>
<dbReference type="InterPro" id="IPR045194">
    <property type="entry name" value="MGRN1/RNF157-like"/>
</dbReference>
<dbReference type="EMBL" id="VEVO01000020">
    <property type="protein sequence ID" value="KAF0025647.1"/>
    <property type="molecule type" value="Genomic_DNA"/>
</dbReference>
<reference evidence="31 32" key="1">
    <citation type="submission" date="2019-06" db="EMBL/GenBank/DDBJ databases">
        <title>Draft genomes of female and male turbot (Scophthalmus maximus).</title>
        <authorList>
            <person name="Xu H."/>
            <person name="Xu X.-W."/>
            <person name="Shao C."/>
            <person name="Chen S."/>
        </authorList>
    </citation>
    <scope>NUCLEOTIDE SEQUENCE [LARGE SCALE GENOMIC DNA]</scope>
    <source>
        <strain evidence="31">Ysfricsl-2016a</strain>
        <tissue evidence="31">Blood</tissue>
    </source>
</reference>
<dbReference type="CDD" id="cd19063">
    <property type="entry name" value="LGIC_TM_5-HT3"/>
    <property type="match status" value="1"/>
</dbReference>
<feature type="compositionally biased region" description="Basic and acidic residues" evidence="29">
    <location>
        <begin position="566"/>
        <end position="581"/>
    </location>
</feature>
<keyword evidence="2 27" id="KW-0813">Transport</keyword>
<sequence>MGALTSRQNIGVEEVDIPSSSVYRYPPKSGSYFASHFIMGGEKFDSTHPEGYLFGENTDLNFLGTRPVAFPYAAPPPQEPVKTLRSLINIRKDTLRLVRCSEDLKLPGDEATGKNRACYNVEFTFDADTQVAITIYYQAIEEFHNGVPVYLPQDSSLQSETVHFKRGVCQQFCLPSHTVNLSEWADEELLFDMDKEVFPMVVQAVVDEGEEHLGHSHILLATFEKHMDGSYCVKPLKQKQVVDGVSYLLQEIYGIENKYNSQESKVADDEISDNSAECVVCLSDVRDTLILPCRHLCLCNACADTLRYQANCCPICRLPFRALLQIRAMRKKLSPLSPTSFNPVITSQTSDSEEHSASEHIPPGYEVVSLLEALNGPLNTSSVVPPPLHSGPSHVSGALPPYSNETHPTPARSLSPLDHSNSSQGLKLKKSGSKSLSQNSSVLPEEEDEKSCSESEACRHKLAVDQQECGVTPDSENLTLSSSGAIDQSSCTGTPLSSTITSPEDPVSSSLAQSVMSMASSHSQHSHISTDTMSSMSGSYLAGAEGEPGGQEGGGDAEGEENQDTPMERRGPLQQDGEPKEQNYSVAEEQDSEGNDVTEEDCSSPSNGKGGRSRCPEMANNNQGVALCDTPSLGLDNEQAPDSRFADGTSSKKVCSYQDVLDYLNLTTDNSVFKLTRPVLDHTHQTTIELDLILFAILAVIWNNEYISWDPAQFCGITEVSLPKEMLWKPDLFIYEMVHKDESPHNPFIYISHDGVVTLEDDINVVSTCKMDMHKFPFDTQRCNISIGSAIHSVEEVRIIPFSNSSRATQFSRELMKTQGEWEFLQLAVDTVNLSYNNRQFEQLIYTFTIKRRPLLHVINFLLPILFFLSLDLASYFISDHRGEKLGFKVTVLLAISVLLLILNDILPSMSNRTPLIATYCIVIFALMLLSLLETILVIYLMEIDSQERLKDDGEHARKKGETDDCTAEKERQTRCSCICKVSDGEKEHEMLPVAEEVFVQVNGSVQSREARVLLLILEELKRLQKLLDLHLSPREEGGRFVLWATRINRVFFISYVASVTLFLSLIFNEWNS</sequence>
<feature type="region of interest" description="Disordered" evidence="29">
    <location>
        <begin position="340"/>
        <end position="360"/>
    </location>
</feature>
<dbReference type="PROSITE" id="PS50089">
    <property type="entry name" value="ZF_RING_2"/>
    <property type="match status" value="1"/>
</dbReference>
<comment type="catalytic activity">
    <reaction evidence="22">
        <text>K(+)(in) = K(+)(out)</text>
        <dbReference type="Rhea" id="RHEA:29463"/>
        <dbReference type="ChEBI" id="CHEBI:29103"/>
    </reaction>
</comment>
<evidence type="ECO:0000256" key="28">
    <source>
        <dbReference type="RuleBase" id="RU369081"/>
    </source>
</evidence>
<keyword evidence="15" id="KW-1015">Disulfide bond</keyword>
<gene>
    <name evidence="31" type="ORF">F2P81_022528</name>
</gene>
<dbReference type="InterPro" id="IPR058981">
    <property type="entry name" value="MGRN1/RNF157-like_N"/>
</dbReference>
<comment type="catalytic activity">
    <reaction evidence="24">
        <text>Ca(2+)(in) = Ca(2+)(out)</text>
        <dbReference type="Rhea" id="RHEA:29671"/>
        <dbReference type="ChEBI" id="CHEBI:29108"/>
    </reaction>
</comment>
<comment type="caution">
    <text evidence="31">The sequence shown here is derived from an EMBL/GenBank/DDBJ whole genome shotgun (WGS) entry which is preliminary data.</text>
</comment>
<comment type="catalytic activity">
    <reaction evidence="1 28">
        <text>S-ubiquitinyl-[E2 ubiquitin-conjugating enzyme]-L-cysteine + [acceptor protein]-L-lysine = [E2 ubiquitin-conjugating enzyme]-L-cysteine + N(6)-ubiquitinyl-[acceptor protein]-L-lysine.</text>
        <dbReference type="EC" id="2.3.2.27"/>
    </reaction>
</comment>
<evidence type="ECO:0000313" key="31">
    <source>
        <dbReference type="EMBL" id="KAF0025647.1"/>
    </source>
</evidence>
<dbReference type="Proteomes" id="UP000438429">
    <property type="component" value="Unassembled WGS sequence"/>
</dbReference>
<keyword evidence="28" id="KW-0963">Cytoplasm</keyword>
<dbReference type="GO" id="GO:0004888">
    <property type="term" value="F:transmembrane signaling receptor activity"/>
    <property type="evidence" value="ECO:0007669"/>
    <property type="project" value="InterPro"/>
</dbReference>
<evidence type="ECO:0000256" key="6">
    <source>
        <dbReference type="ARBA" id="ARBA00022723"/>
    </source>
</evidence>
<evidence type="ECO:0000256" key="8">
    <source>
        <dbReference type="ARBA" id="ARBA00022771"/>
    </source>
</evidence>
<evidence type="ECO:0000256" key="27">
    <source>
        <dbReference type="RuleBase" id="RU000687"/>
    </source>
</evidence>
<keyword evidence="16" id="KW-0675">Receptor</keyword>
<keyword evidence="7" id="KW-0732">Signal</keyword>
<dbReference type="FunFam" id="2.70.170.10:FF:000017">
    <property type="entry name" value="5-hydroxytryptamine receptor 3A"/>
    <property type="match status" value="1"/>
</dbReference>
<dbReference type="InterPro" id="IPR038050">
    <property type="entry name" value="Neuro_actylchol_rec"/>
</dbReference>
<evidence type="ECO:0000256" key="14">
    <source>
        <dbReference type="ARBA" id="ARBA00023136"/>
    </source>
</evidence>
<evidence type="ECO:0000256" key="4">
    <source>
        <dbReference type="ARBA" id="ARBA00022679"/>
    </source>
</evidence>
<dbReference type="AlphaFoldDB" id="A0A6A4RYH0"/>
<evidence type="ECO:0000256" key="17">
    <source>
        <dbReference type="ARBA" id="ARBA00023180"/>
    </source>
</evidence>
<dbReference type="InterPro" id="IPR006202">
    <property type="entry name" value="Neur_chan_lig-bd"/>
</dbReference>
<dbReference type="GO" id="GO:0008270">
    <property type="term" value="F:zinc ion binding"/>
    <property type="evidence" value="ECO:0007669"/>
    <property type="project" value="UniProtKB-KW"/>
</dbReference>
<keyword evidence="12" id="KW-0770">Synapse</keyword>
<feature type="compositionally biased region" description="Polar residues" evidence="29">
    <location>
        <begin position="474"/>
        <end position="511"/>
    </location>
</feature>
<keyword evidence="14 27" id="KW-0472">Membrane</keyword>
<evidence type="ECO:0000256" key="7">
    <source>
        <dbReference type="ARBA" id="ARBA00022729"/>
    </source>
</evidence>
<dbReference type="GO" id="GO:0016567">
    <property type="term" value="P:protein ubiquitination"/>
    <property type="evidence" value="ECO:0007669"/>
    <property type="project" value="UniProtKB-UniRule"/>
</dbReference>
<evidence type="ECO:0000256" key="11">
    <source>
        <dbReference type="ARBA" id="ARBA00022989"/>
    </source>
</evidence>
<name>A0A6A4RYH0_SCOMX</name>
<evidence type="ECO:0000256" key="10">
    <source>
        <dbReference type="ARBA" id="ARBA00022833"/>
    </source>
</evidence>
<dbReference type="GO" id="GO:0005230">
    <property type="term" value="F:extracellular ligand-gated monoatomic ion channel activity"/>
    <property type="evidence" value="ECO:0007669"/>
    <property type="project" value="InterPro"/>
</dbReference>
<feature type="region of interest" description="Disordered" evidence="29">
    <location>
        <begin position="472"/>
        <end position="618"/>
    </location>
</feature>
<dbReference type="Pfam" id="PF26192">
    <property type="entry name" value="RNF157-like_N"/>
    <property type="match status" value="1"/>
</dbReference>
<comment type="subcellular location">
    <subcellularLocation>
        <location evidence="28">Cytoplasm</location>
    </subcellularLocation>
    <subcellularLocation>
        <location evidence="21">Postsynaptic cell membrane</location>
        <topology evidence="21">Multi-pass membrane protein</topology>
    </subcellularLocation>
</comment>
<dbReference type="InterPro" id="IPR049944">
    <property type="entry name" value="LGIC_TM_5-HT3"/>
</dbReference>
<keyword evidence="5 27" id="KW-0812">Transmembrane</keyword>
<evidence type="ECO:0000256" key="29">
    <source>
        <dbReference type="SAM" id="MobiDB-lite"/>
    </source>
</evidence>
<dbReference type="GO" id="GO:0061630">
    <property type="term" value="F:ubiquitin protein ligase activity"/>
    <property type="evidence" value="ECO:0007669"/>
    <property type="project" value="UniProtKB-UniRule"/>
</dbReference>
<organism evidence="31 32">
    <name type="scientific">Scophthalmus maximus</name>
    <name type="common">Turbot</name>
    <name type="synonym">Psetta maxima</name>
    <dbReference type="NCBI Taxonomy" id="52904"/>
    <lineage>
        <taxon>Eukaryota</taxon>
        <taxon>Metazoa</taxon>
        <taxon>Chordata</taxon>
        <taxon>Craniata</taxon>
        <taxon>Vertebrata</taxon>
        <taxon>Euteleostomi</taxon>
        <taxon>Actinopterygii</taxon>
        <taxon>Neopterygii</taxon>
        <taxon>Teleostei</taxon>
        <taxon>Neoteleostei</taxon>
        <taxon>Acanthomorphata</taxon>
        <taxon>Carangaria</taxon>
        <taxon>Pleuronectiformes</taxon>
        <taxon>Pleuronectoidei</taxon>
        <taxon>Scophthalmidae</taxon>
        <taxon>Scophthalmus</taxon>
    </lineage>
</organism>
<evidence type="ECO:0000256" key="18">
    <source>
        <dbReference type="ARBA" id="ARBA00023257"/>
    </source>
</evidence>
<feature type="domain" description="RING-type" evidence="30">
    <location>
        <begin position="278"/>
        <end position="317"/>
    </location>
</feature>
<keyword evidence="11 27" id="KW-1133">Transmembrane helix</keyword>
<evidence type="ECO:0000256" key="15">
    <source>
        <dbReference type="ARBA" id="ARBA00023157"/>
    </source>
</evidence>
<evidence type="ECO:0000256" key="24">
    <source>
        <dbReference type="ARBA" id="ARBA00036634"/>
    </source>
</evidence>
<dbReference type="InterPro" id="IPR036734">
    <property type="entry name" value="Neur_chan_lig-bd_sf"/>
</dbReference>
<keyword evidence="17" id="KW-0325">Glycoprotein</keyword>
<evidence type="ECO:0000256" key="20">
    <source>
        <dbReference type="ARBA" id="ARBA00023303"/>
    </source>
</evidence>
<evidence type="ECO:0000256" key="22">
    <source>
        <dbReference type="ARBA" id="ARBA00034430"/>
    </source>
</evidence>
<feature type="compositionally biased region" description="Polar residues" evidence="29">
    <location>
        <begin position="340"/>
        <end position="350"/>
    </location>
</feature>
<evidence type="ECO:0000256" key="5">
    <source>
        <dbReference type="ARBA" id="ARBA00022692"/>
    </source>
</evidence>
<dbReference type="Gene3D" id="2.70.170.10">
    <property type="entry name" value="Neurotransmitter-gated ion-channel ligand-binding domain"/>
    <property type="match status" value="1"/>
</dbReference>
<comment type="function">
    <text evidence="25">Forms serotonin (5-hydroxytryptamine/5-HT3)-activated cation-selective channel complexes, which when activated cause fast, depolarizing responses in neurons.</text>
</comment>
<dbReference type="InterPro" id="IPR006201">
    <property type="entry name" value="Neur_channel"/>
</dbReference>
<evidence type="ECO:0000256" key="13">
    <source>
        <dbReference type="ARBA" id="ARBA00023065"/>
    </source>
</evidence>
<evidence type="ECO:0000256" key="25">
    <source>
        <dbReference type="ARBA" id="ARBA00037540"/>
    </source>
</evidence>
<comment type="catalytic activity">
    <reaction evidence="23">
        <text>Na(+)(in) = Na(+)(out)</text>
        <dbReference type="Rhea" id="RHEA:34963"/>
        <dbReference type="ChEBI" id="CHEBI:29101"/>
    </reaction>
</comment>
<feature type="transmembrane region" description="Helical" evidence="27">
    <location>
        <begin position="1050"/>
        <end position="1068"/>
    </location>
</feature>
<dbReference type="PROSITE" id="PS00236">
    <property type="entry name" value="NEUROTR_ION_CHANNEL"/>
    <property type="match status" value="1"/>
</dbReference>
<dbReference type="GO" id="GO:0005737">
    <property type="term" value="C:cytoplasm"/>
    <property type="evidence" value="ECO:0007669"/>
    <property type="project" value="UniProtKB-SubCell"/>
</dbReference>
<accession>A0A6A4RYH0</accession>
<dbReference type="SUPFAM" id="SSF63712">
    <property type="entry name" value="Nicotinic receptor ligand binding domain-like"/>
    <property type="match status" value="1"/>
</dbReference>
<feature type="transmembrane region" description="Helical" evidence="27">
    <location>
        <begin position="886"/>
        <end position="904"/>
    </location>
</feature>
<keyword evidence="9 28" id="KW-0833">Ubl conjugation pathway</keyword>
<keyword evidence="19" id="KW-1071">Ligand-gated ion channel</keyword>
<dbReference type="PRINTS" id="PR00252">
    <property type="entry name" value="NRIONCHANNEL"/>
</dbReference>
<evidence type="ECO:0000256" key="19">
    <source>
        <dbReference type="ARBA" id="ARBA00023286"/>
    </source>
</evidence>
<keyword evidence="13 27" id="KW-0406">Ion transport</keyword>
<dbReference type="InterPro" id="IPR001841">
    <property type="entry name" value="Znf_RING"/>
</dbReference>
<feature type="transmembrane region" description="Helical" evidence="27">
    <location>
        <begin position="916"/>
        <end position="941"/>
    </location>
</feature>
<keyword evidence="18" id="KW-0628">Postsynaptic cell membrane</keyword>
<dbReference type="Pfam" id="PF02932">
    <property type="entry name" value="Neur_chan_memb"/>
    <property type="match status" value="1"/>
</dbReference>
<dbReference type="PANTHER" id="PTHR22996">
    <property type="entry name" value="MAHOGUNIN"/>
    <property type="match status" value="1"/>
</dbReference>
<evidence type="ECO:0000256" key="9">
    <source>
        <dbReference type="ARBA" id="ARBA00022786"/>
    </source>
</evidence>
<dbReference type="SUPFAM" id="SSF57850">
    <property type="entry name" value="RING/U-box"/>
    <property type="match status" value="1"/>
</dbReference>
<evidence type="ECO:0000256" key="23">
    <source>
        <dbReference type="ARBA" id="ARBA00036239"/>
    </source>
</evidence>
<dbReference type="EC" id="2.3.2.27" evidence="28"/>
<evidence type="ECO:0000259" key="30">
    <source>
        <dbReference type="PROSITE" id="PS50089"/>
    </source>
</evidence>
<feature type="compositionally biased region" description="Acidic residues" evidence="29">
    <location>
        <begin position="588"/>
        <end position="602"/>
    </location>
</feature>
<evidence type="ECO:0000313" key="32">
    <source>
        <dbReference type="Proteomes" id="UP000438429"/>
    </source>
</evidence>
<keyword evidence="10 28" id="KW-0862">Zinc</keyword>
<keyword evidence="4 28" id="KW-0808">Transferase</keyword>
<keyword evidence="20 27" id="KW-0407">Ion channel</keyword>
<dbReference type="Pfam" id="PF02931">
    <property type="entry name" value="Neur_chan_LBD"/>
    <property type="match status" value="1"/>
</dbReference>
<evidence type="ECO:0000256" key="3">
    <source>
        <dbReference type="ARBA" id="ARBA00022475"/>
    </source>
</evidence>
<dbReference type="InterPro" id="IPR036719">
    <property type="entry name" value="Neuro-gated_channel_TM_sf"/>
</dbReference>